<dbReference type="AlphaFoldDB" id="A0AAW5R6B2"/>
<protein>
    <recommendedName>
        <fullName evidence="3">Cupin domain-containing protein</fullName>
    </recommendedName>
</protein>
<dbReference type="InterPro" id="IPR011051">
    <property type="entry name" value="RmlC_Cupin_sf"/>
</dbReference>
<dbReference type="InterPro" id="IPR014710">
    <property type="entry name" value="RmlC-like_jellyroll"/>
</dbReference>
<proteinExistence type="predicted"/>
<dbReference type="RefSeq" id="WP_261618038.1">
    <property type="nucleotide sequence ID" value="NZ_JALIDZ010000012.1"/>
</dbReference>
<organism evidence="1 2">
    <name type="scientific">Microbaculum marinisediminis</name>
    <dbReference type="NCBI Taxonomy" id="2931392"/>
    <lineage>
        <taxon>Bacteria</taxon>
        <taxon>Pseudomonadati</taxon>
        <taxon>Pseudomonadota</taxon>
        <taxon>Alphaproteobacteria</taxon>
        <taxon>Hyphomicrobiales</taxon>
        <taxon>Tepidamorphaceae</taxon>
        <taxon>Microbaculum</taxon>
    </lineage>
</organism>
<comment type="caution">
    <text evidence="1">The sequence shown here is derived from an EMBL/GenBank/DDBJ whole genome shotgun (WGS) entry which is preliminary data.</text>
</comment>
<keyword evidence="2" id="KW-1185">Reference proteome</keyword>
<dbReference type="Proteomes" id="UP001320898">
    <property type="component" value="Unassembled WGS sequence"/>
</dbReference>
<accession>A0AAW5R6B2</accession>
<name>A0AAW5R6B2_9HYPH</name>
<reference evidence="1 2" key="1">
    <citation type="submission" date="2022-04" db="EMBL/GenBank/DDBJ databases">
        <authorList>
            <person name="Ye Y.-Q."/>
            <person name="Du Z.-J."/>
        </authorList>
    </citation>
    <scope>NUCLEOTIDE SEQUENCE [LARGE SCALE GENOMIC DNA]</scope>
    <source>
        <strain evidence="1 2">A6E488</strain>
    </source>
</reference>
<dbReference type="SUPFAM" id="SSF51182">
    <property type="entry name" value="RmlC-like cupins"/>
    <property type="match status" value="1"/>
</dbReference>
<sequence>MNEQAMAAYRKIDFDDVAWSEVLPGLRVKAVQEGPRTIRLVEFQGGFVEPGWCEKGHVGFVVSGRLTVEFDSGVEVFEPGQGLFFTPGTGGRHKVRQPDGETAHVFLTEPI</sequence>
<evidence type="ECO:0008006" key="3">
    <source>
        <dbReference type="Google" id="ProtNLM"/>
    </source>
</evidence>
<evidence type="ECO:0000313" key="1">
    <source>
        <dbReference type="EMBL" id="MCT8974453.1"/>
    </source>
</evidence>
<dbReference type="Gene3D" id="2.60.120.10">
    <property type="entry name" value="Jelly Rolls"/>
    <property type="match status" value="1"/>
</dbReference>
<gene>
    <name evidence="1" type="ORF">MUB46_21515</name>
</gene>
<dbReference type="EMBL" id="JALIDZ010000012">
    <property type="protein sequence ID" value="MCT8974453.1"/>
    <property type="molecule type" value="Genomic_DNA"/>
</dbReference>
<evidence type="ECO:0000313" key="2">
    <source>
        <dbReference type="Proteomes" id="UP001320898"/>
    </source>
</evidence>